<keyword evidence="1" id="KW-0472">Membrane</keyword>
<keyword evidence="3" id="KW-1185">Reference proteome</keyword>
<name>A0ABV1KE54_9PSEU</name>
<evidence type="ECO:0000313" key="2">
    <source>
        <dbReference type="EMBL" id="MEQ3552745.1"/>
    </source>
</evidence>
<reference evidence="2 3" key="1">
    <citation type="submission" date="2024-03" db="EMBL/GenBank/DDBJ databases">
        <title>Draft genome sequence of Pseudonocardia nematodicida JCM 31783.</title>
        <authorList>
            <person name="Butdee W."/>
            <person name="Duangmal K."/>
        </authorList>
    </citation>
    <scope>NUCLEOTIDE SEQUENCE [LARGE SCALE GENOMIC DNA]</scope>
    <source>
        <strain evidence="2 3">JCM 31783</strain>
    </source>
</reference>
<feature type="transmembrane region" description="Helical" evidence="1">
    <location>
        <begin position="6"/>
        <end position="27"/>
    </location>
</feature>
<evidence type="ECO:0000256" key="1">
    <source>
        <dbReference type="SAM" id="Phobius"/>
    </source>
</evidence>
<accession>A0ABV1KE54</accession>
<protein>
    <submittedName>
        <fullName evidence="2">Uncharacterized protein</fullName>
    </submittedName>
</protein>
<sequence>MRLDVLVSWAVTTVCTLSFFVIGASVLHPQGLVPTGNEVISTLARMYTDTLGPWAERLFVVAAFVILLSTVLAVGAGDPRLWSNVLGILGVIDFYDARQRQRCIRVLSAAIPSLWAASYLVIQSPVLMLQIGGTASAIFLVAIVVAVWRLRLTEVAPEFRRDHLVHGGGGTRTQ</sequence>
<keyword evidence="1" id="KW-0812">Transmembrane</keyword>
<organism evidence="2 3">
    <name type="scientific">Pseudonocardia nematodicida</name>
    <dbReference type="NCBI Taxonomy" id="1206997"/>
    <lineage>
        <taxon>Bacteria</taxon>
        <taxon>Bacillati</taxon>
        <taxon>Actinomycetota</taxon>
        <taxon>Actinomycetes</taxon>
        <taxon>Pseudonocardiales</taxon>
        <taxon>Pseudonocardiaceae</taxon>
        <taxon>Pseudonocardia</taxon>
    </lineage>
</organism>
<feature type="transmembrane region" description="Helical" evidence="1">
    <location>
        <begin position="54"/>
        <end position="75"/>
    </location>
</feature>
<dbReference type="Proteomes" id="UP001494902">
    <property type="component" value="Unassembled WGS sequence"/>
</dbReference>
<proteinExistence type="predicted"/>
<feature type="transmembrane region" description="Helical" evidence="1">
    <location>
        <begin position="128"/>
        <end position="150"/>
    </location>
</feature>
<dbReference type="EMBL" id="JBEDNQ010000008">
    <property type="protein sequence ID" value="MEQ3552745.1"/>
    <property type="molecule type" value="Genomic_DNA"/>
</dbReference>
<evidence type="ECO:0000313" key="3">
    <source>
        <dbReference type="Proteomes" id="UP001494902"/>
    </source>
</evidence>
<keyword evidence="1" id="KW-1133">Transmembrane helix</keyword>
<comment type="caution">
    <text evidence="2">The sequence shown here is derived from an EMBL/GenBank/DDBJ whole genome shotgun (WGS) entry which is preliminary data.</text>
</comment>
<dbReference type="RefSeq" id="WP_349299815.1">
    <property type="nucleotide sequence ID" value="NZ_JBEDNQ010000008.1"/>
</dbReference>
<feature type="transmembrane region" description="Helical" evidence="1">
    <location>
        <begin position="104"/>
        <end position="122"/>
    </location>
</feature>
<gene>
    <name evidence="2" type="ORF">WIS52_19935</name>
</gene>